<protein>
    <submittedName>
        <fullName evidence="2">Uncharacterized protein</fullName>
    </submittedName>
</protein>
<name>A0ABS4RFQ2_9BACI</name>
<keyword evidence="1" id="KW-0812">Transmembrane</keyword>
<organism evidence="2 3">
    <name type="scientific">Cytobacillus eiseniae</name>
    <dbReference type="NCBI Taxonomy" id="762947"/>
    <lineage>
        <taxon>Bacteria</taxon>
        <taxon>Bacillati</taxon>
        <taxon>Bacillota</taxon>
        <taxon>Bacilli</taxon>
        <taxon>Bacillales</taxon>
        <taxon>Bacillaceae</taxon>
        <taxon>Cytobacillus</taxon>
    </lineage>
</organism>
<dbReference type="RefSeq" id="WP_157087828.1">
    <property type="nucleotide sequence ID" value="NZ_JAGIKZ010000008.1"/>
</dbReference>
<dbReference type="EMBL" id="JAGIKZ010000008">
    <property type="protein sequence ID" value="MBP2241226.1"/>
    <property type="molecule type" value="Genomic_DNA"/>
</dbReference>
<keyword evidence="1" id="KW-1133">Transmembrane helix</keyword>
<keyword evidence="1" id="KW-0472">Membrane</keyword>
<reference evidence="2 3" key="1">
    <citation type="submission" date="2021-03" db="EMBL/GenBank/DDBJ databases">
        <title>Genomic Encyclopedia of Type Strains, Phase IV (KMG-IV): sequencing the most valuable type-strain genomes for metagenomic binning, comparative biology and taxonomic classification.</title>
        <authorList>
            <person name="Goeker M."/>
        </authorList>
    </citation>
    <scope>NUCLEOTIDE SEQUENCE [LARGE SCALE GENOMIC DNA]</scope>
    <source>
        <strain evidence="2 3">DSM 26675</strain>
    </source>
</reference>
<evidence type="ECO:0000313" key="3">
    <source>
        <dbReference type="Proteomes" id="UP001519293"/>
    </source>
</evidence>
<keyword evidence="3" id="KW-1185">Reference proteome</keyword>
<evidence type="ECO:0000313" key="2">
    <source>
        <dbReference type="EMBL" id="MBP2241226.1"/>
    </source>
</evidence>
<evidence type="ECO:0000256" key="1">
    <source>
        <dbReference type="SAM" id="Phobius"/>
    </source>
</evidence>
<proteinExistence type="predicted"/>
<gene>
    <name evidence="2" type="ORF">J2Z40_001788</name>
</gene>
<dbReference type="Proteomes" id="UP001519293">
    <property type="component" value="Unassembled WGS sequence"/>
</dbReference>
<sequence>MTSILSLITTVKEDLNKEDSNILHIFNRFLNGVFSLTILFGFPMMIYLIIRWGQFF</sequence>
<accession>A0ABS4RFQ2</accession>
<comment type="caution">
    <text evidence="2">The sequence shown here is derived from an EMBL/GenBank/DDBJ whole genome shotgun (WGS) entry which is preliminary data.</text>
</comment>
<feature type="transmembrane region" description="Helical" evidence="1">
    <location>
        <begin position="29"/>
        <end position="50"/>
    </location>
</feature>